<sequence length="150" mass="16195">MKIIKTIALAGLILAIATSGVAYAREWTYNGTMTTTYQGGSVSMSQTSYGGAGPVQQYDTVSWYNTLYNNVGRQVTGHIGAVTALPDTQGLVYNDESSTMSAWGSWGAPPNTHKHSATIWSTGPHVILAYHSYQDGNNDYSITNQEMGYI</sequence>
<dbReference type="EMBL" id="CP003243">
    <property type="protein sequence ID" value="AFC99214.1"/>
    <property type="molecule type" value="Genomic_DNA"/>
</dbReference>
<dbReference type="HOGENOM" id="CLU_1736409_0_0_2"/>
<dbReference type="GeneID" id="11970332"/>
<dbReference type="KEGG" id="mez:Mtc_0447"/>
<dbReference type="Proteomes" id="UP000005233">
    <property type="component" value="Chromosome"/>
</dbReference>
<name>H8I475_METCZ</name>
<proteinExistence type="predicted"/>
<protein>
    <submittedName>
        <fullName evidence="1">Uncharacterized protein</fullName>
    </submittedName>
</protein>
<reference evidence="1 2" key="1">
    <citation type="journal article" date="2012" name="J. Bacteriol.">
        <title>Complete genome sequence of a thermophilic methanogen, Methanocella conradii HZ254, isolated from Chinese rice field soil.</title>
        <authorList>
            <person name="Lu Z."/>
            <person name="Lu Y."/>
        </authorList>
    </citation>
    <scope>NUCLEOTIDE SEQUENCE [LARGE SCALE GENOMIC DNA]</scope>
    <source>
        <strain evidence="2">DSM 24694 / JCM 17849 / CGMCC 1.5162 / HZ254</strain>
    </source>
</reference>
<evidence type="ECO:0000313" key="2">
    <source>
        <dbReference type="Proteomes" id="UP000005233"/>
    </source>
</evidence>
<dbReference type="eggNOG" id="arCOG12586">
    <property type="taxonomic scope" value="Archaea"/>
</dbReference>
<dbReference type="RefSeq" id="WP_014405053.1">
    <property type="nucleotide sequence ID" value="NC_017034.1"/>
</dbReference>
<gene>
    <name evidence="1" type="ordered locus">Mtc_0447</name>
</gene>
<organism evidence="1 2">
    <name type="scientific">Methanocella conradii (strain DSM 24694 / JCM 17849 / CGMCC 1.5162 / HZ254)</name>
    <dbReference type="NCBI Taxonomy" id="1041930"/>
    <lineage>
        <taxon>Archaea</taxon>
        <taxon>Methanobacteriati</taxon>
        <taxon>Methanobacteriota</taxon>
        <taxon>Stenosarchaea group</taxon>
        <taxon>Methanomicrobia</taxon>
        <taxon>Methanocellales</taxon>
        <taxon>Methanocellaceae</taxon>
        <taxon>Methanocella</taxon>
    </lineage>
</organism>
<dbReference type="AlphaFoldDB" id="H8I475"/>
<keyword evidence="2" id="KW-1185">Reference proteome</keyword>
<dbReference type="STRING" id="1041930.Mtc_0447"/>
<accession>H8I475</accession>
<evidence type="ECO:0000313" key="1">
    <source>
        <dbReference type="EMBL" id="AFC99214.1"/>
    </source>
</evidence>
<dbReference type="OrthoDB" id="151390at2157"/>